<dbReference type="Pfam" id="PF08495">
    <property type="entry name" value="FIST"/>
    <property type="match status" value="1"/>
</dbReference>
<gene>
    <name evidence="2" type="ORF">PYCCODRAFT_1451092</name>
</gene>
<keyword evidence="3" id="KW-1185">Reference proteome</keyword>
<name>A0A1Y2IU88_TRAC3</name>
<evidence type="ECO:0000313" key="2">
    <source>
        <dbReference type="EMBL" id="OSD04668.1"/>
    </source>
</evidence>
<dbReference type="OrthoDB" id="10251508at2759"/>
<dbReference type="InterPro" id="IPR013702">
    <property type="entry name" value="FIST_domain_N"/>
</dbReference>
<evidence type="ECO:0000259" key="1">
    <source>
        <dbReference type="Pfam" id="PF08495"/>
    </source>
</evidence>
<dbReference type="EMBL" id="KZ084096">
    <property type="protein sequence ID" value="OSD04668.1"/>
    <property type="molecule type" value="Genomic_DNA"/>
</dbReference>
<protein>
    <recommendedName>
        <fullName evidence="1">FIST domain-containing protein</fullName>
    </recommendedName>
</protein>
<dbReference type="AlphaFoldDB" id="A0A1Y2IU88"/>
<dbReference type="Proteomes" id="UP000193067">
    <property type="component" value="Unassembled WGS sequence"/>
</dbReference>
<feature type="domain" description="FIST" evidence="1">
    <location>
        <begin position="36"/>
        <end position="255"/>
    </location>
</feature>
<sequence length="430" mass="45823">MASHMSTIISRKPAEIVAHLSKMRATSSSNPLLYTISASPFTDSSELLNLVSSVKTLSSNSVGCLSAAIPSARTAWQQYSAVSLAVFDVKHATLFRSTIPGRKAALVGRWHAMHKDGRPEPEVPLDQRSRMDWESALSNAYDGGALPLPLEGLSPNAVDSIVYFTDNAPEGLSSSLAKFSSATKLGLIGTSTPFVTGRPYTLFHNESIHSEGAVGICLSPAAKSSPQSAFPGLEPLTRPMVVTSSEGNLVNALDNANPSGLLLRAIQNHPSVGPSSQRGISPDLRVYMGTLKQYNGEHELNQLFYVMSGDPSRGSIALDTDAAPEEGALVQMFLLPPSASPDIVGEVQKRRSAQDTPRTQSITFAATLLEDAHYISEPSESEEEGPVVLEDVFLAASENGCIVSRSMQGKSERPWKCSVPGGMVGLQWAS</sequence>
<accession>A0A1Y2IU88</accession>
<reference evidence="2 3" key="1">
    <citation type="journal article" date="2015" name="Biotechnol. Biofuels">
        <title>Enhanced degradation of softwood versus hardwood by the white-rot fungus Pycnoporus coccineus.</title>
        <authorList>
            <person name="Couturier M."/>
            <person name="Navarro D."/>
            <person name="Chevret D."/>
            <person name="Henrissat B."/>
            <person name="Piumi F."/>
            <person name="Ruiz-Duenas F.J."/>
            <person name="Martinez A.T."/>
            <person name="Grigoriev I.V."/>
            <person name="Riley R."/>
            <person name="Lipzen A."/>
            <person name="Berrin J.G."/>
            <person name="Master E.R."/>
            <person name="Rosso M.N."/>
        </authorList>
    </citation>
    <scope>NUCLEOTIDE SEQUENCE [LARGE SCALE GENOMIC DNA]</scope>
    <source>
        <strain evidence="2 3">BRFM310</strain>
    </source>
</reference>
<organism evidence="2 3">
    <name type="scientific">Trametes coccinea (strain BRFM310)</name>
    <name type="common">Pycnoporus coccineus</name>
    <dbReference type="NCBI Taxonomy" id="1353009"/>
    <lineage>
        <taxon>Eukaryota</taxon>
        <taxon>Fungi</taxon>
        <taxon>Dikarya</taxon>
        <taxon>Basidiomycota</taxon>
        <taxon>Agaricomycotina</taxon>
        <taxon>Agaricomycetes</taxon>
        <taxon>Polyporales</taxon>
        <taxon>Polyporaceae</taxon>
        <taxon>Trametes</taxon>
    </lineage>
</organism>
<proteinExistence type="predicted"/>
<evidence type="ECO:0000313" key="3">
    <source>
        <dbReference type="Proteomes" id="UP000193067"/>
    </source>
</evidence>